<evidence type="ECO:0000256" key="1">
    <source>
        <dbReference type="ARBA" id="ARBA00022603"/>
    </source>
</evidence>
<name>A0A2M7QHY4_9BACT</name>
<reference evidence="6" key="1">
    <citation type="submission" date="2017-09" db="EMBL/GenBank/DDBJ databases">
        <title>Depth-based differentiation of microbial function through sediment-hosted aquifers and enrichment of novel symbionts in the deep terrestrial subsurface.</title>
        <authorList>
            <person name="Probst A.J."/>
            <person name="Ladd B."/>
            <person name="Jarett J.K."/>
            <person name="Geller-Mcgrath D.E."/>
            <person name="Sieber C.M.K."/>
            <person name="Emerson J.B."/>
            <person name="Anantharaman K."/>
            <person name="Thomas B.C."/>
            <person name="Malmstrom R."/>
            <person name="Stieglmeier M."/>
            <person name="Klingl A."/>
            <person name="Woyke T."/>
            <person name="Ryan C.M."/>
            <person name="Banfield J.F."/>
        </authorList>
    </citation>
    <scope>NUCLEOTIDE SEQUENCE [LARGE SCALE GENOMIC DNA]</scope>
</reference>
<keyword evidence="3" id="KW-0949">S-adenosyl-L-methionine</keyword>
<comment type="caution">
    <text evidence="5">The sequence shown here is derived from an EMBL/GenBank/DDBJ whole genome shotgun (WGS) entry which is preliminary data.</text>
</comment>
<keyword evidence="1" id="KW-0489">Methyltransferase</keyword>
<keyword evidence="2" id="KW-0808">Transferase</keyword>
<evidence type="ECO:0000256" key="2">
    <source>
        <dbReference type="ARBA" id="ARBA00022679"/>
    </source>
</evidence>
<dbReference type="InterPro" id="IPR001737">
    <property type="entry name" value="KsgA/Erm"/>
</dbReference>
<organism evidence="5 6">
    <name type="scientific">Candidatus Roizmanbacteria bacterium CG_4_10_14_0_8_um_filter_33_9</name>
    <dbReference type="NCBI Taxonomy" id="1974826"/>
    <lineage>
        <taxon>Bacteria</taxon>
        <taxon>Candidatus Roizmaniibacteriota</taxon>
    </lineage>
</organism>
<dbReference type="InterPro" id="IPR029063">
    <property type="entry name" value="SAM-dependent_MTases_sf"/>
</dbReference>
<dbReference type="Pfam" id="PF00398">
    <property type="entry name" value="RrnaAD"/>
    <property type="match status" value="1"/>
</dbReference>
<protein>
    <recommendedName>
        <fullName evidence="7">DOT1 domain-containing protein</fullName>
    </recommendedName>
</protein>
<proteinExistence type="predicted"/>
<dbReference type="GO" id="GO:0008168">
    <property type="term" value="F:methyltransferase activity"/>
    <property type="evidence" value="ECO:0007669"/>
    <property type="project" value="UniProtKB-KW"/>
</dbReference>
<evidence type="ECO:0008006" key="7">
    <source>
        <dbReference type="Google" id="ProtNLM"/>
    </source>
</evidence>
<dbReference type="GO" id="GO:0032259">
    <property type="term" value="P:methylation"/>
    <property type="evidence" value="ECO:0007669"/>
    <property type="project" value="UniProtKB-KW"/>
</dbReference>
<dbReference type="EMBL" id="PFLI01000184">
    <property type="protein sequence ID" value="PIY71595.1"/>
    <property type="molecule type" value="Genomic_DNA"/>
</dbReference>
<evidence type="ECO:0000256" key="4">
    <source>
        <dbReference type="ARBA" id="ARBA00022884"/>
    </source>
</evidence>
<evidence type="ECO:0000256" key="3">
    <source>
        <dbReference type="ARBA" id="ARBA00022691"/>
    </source>
</evidence>
<sequence length="181" mass="20861">MFLFIICGFAICLFVIVILFAFPQFSPIPYFPSNKKDMPLILKALNLQDDQTIIDLGAGDGIVVFEGALLALQKGLNTKFIALEINPILVFILHIHKLFHPNKKNIKIVMGDMFTYRFSSLISNRYSLTTFYLYISPWLIEKALKNVSSQFPKATYVSYFYPIKKLKEKKKVKGVHFVYSY</sequence>
<evidence type="ECO:0000313" key="5">
    <source>
        <dbReference type="EMBL" id="PIY71595.1"/>
    </source>
</evidence>
<dbReference type="Gene3D" id="3.40.50.150">
    <property type="entry name" value="Vaccinia Virus protein VP39"/>
    <property type="match status" value="1"/>
</dbReference>
<dbReference type="GO" id="GO:0003723">
    <property type="term" value="F:RNA binding"/>
    <property type="evidence" value="ECO:0007669"/>
    <property type="project" value="UniProtKB-KW"/>
</dbReference>
<dbReference type="Proteomes" id="UP000229401">
    <property type="component" value="Unassembled WGS sequence"/>
</dbReference>
<keyword evidence="4" id="KW-0694">RNA-binding</keyword>
<dbReference type="CDD" id="cd02440">
    <property type="entry name" value="AdoMet_MTases"/>
    <property type="match status" value="1"/>
</dbReference>
<gene>
    <name evidence="5" type="ORF">COY87_05415</name>
</gene>
<accession>A0A2M7QHY4</accession>
<evidence type="ECO:0000313" key="6">
    <source>
        <dbReference type="Proteomes" id="UP000229401"/>
    </source>
</evidence>
<dbReference type="AlphaFoldDB" id="A0A2M7QHY4"/>
<dbReference type="SUPFAM" id="SSF53335">
    <property type="entry name" value="S-adenosyl-L-methionine-dependent methyltransferases"/>
    <property type="match status" value="1"/>
</dbReference>